<dbReference type="InterPro" id="IPR028098">
    <property type="entry name" value="Glyco_trans_4-like_N"/>
</dbReference>
<protein>
    <submittedName>
        <fullName evidence="2">Glycosyltransferase WbuB</fullName>
    </submittedName>
</protein>
<dbReference type="CDD" id="cd03794">
    <property type="entry name" value="GT4_WbuB-like"/>
    <property type="match status" value="1"/>
</dbReference>
<dbReference type="EMBL" id="NISK01000005">
    <property type="protein sequence ID" value="OWQ94104.1"/>
    <property type="molecule type" value="Genomic_DNA"/>
</dbReference>
<proteinExistence type="predicted"/>
<dbReference type="Proteomes" id="UP000197361">
    <property type="component" value="Unassembled WGS sequence"/>
</dbReference>
<gene>
    <name evidence="2" type="ORF">CDQ92_19020</name>
</gene>
<organism evidence="2 3">
    <name type="scientific">Sphingopyxis bauzanensis</name>
    <dbReference type="NCBI Taxonomy" id="651663"/>
    <lineage>
        <taxon>Bacteria</taxon>
        <taxon>Pseudomonadati</taxon>
        <taxon>Pseudomonadota</taxon>
        <taxon>Alphaproteobacteria</taxon>
        <taxon>Sphingomonadales</taxon>
        <taxon>Sphingomonadaceae</taxon>
        <taxon>Sphingopyxis</taxon>
    </lineage>
</organism>
<dbReference type="Pfam" id="PF13579">
    <property type="entry name" value="Glyco_trans_4_4"/>
    <property type="match status" value="1"/>
</dbReference>
<reference evidence="2 3" key="1">
    <citation type="journal article" date="2010" name="Int. J. Syst. Evol. Microbiol.">
        <title>Sphingopyxis bauzanensis sp. nov., a psychrophilic bacterium isolated from soil.</title>
        <authorList>
            <person name="Zhang D.C."/>
            <person name="Liu H.C."/>
            <person name="Xin Y.H."/>
            <person name="Zhou Y.G."/>
            <person name="Schinner F."/>
            <person name="Margesin R."/>
        </authorList>
    </citation>
    <scope>NUCLEOTIDE SEQUENCE [LARGE SCALE GENOMIC DNA]</scope>
    <source>
        <strain evidence="2 3">DSM 22271</strain>
    </source>
</reference>
<feature type="domain" description="Glycosyltransferase subfamily 4-like N-terminal" evidence="1">
    <location>
        <begin position="37"/>
        <end position="212"/>
    </location>
</feature>
<keyword evidence="3" id="KW-1185">Reference proteome</keyword>
<comment type="caution">
    <text evidence="2">The sequence shown here is derived from an EMBL/GenBank/DDBJ whole genome shotgun (WGS) entry which is preliminary data.</text>
</comment>
<evidence type="ECO:0000259" key="1">
    <source>
        <dbReference type="Pfam" id="PF13579"/>
    </source>
</evidence>
<sequence length="427" mass="46588">MSIRLSPRFVRSSRDAVEPMRIVYLHQYFVTPDQPGGTRSYEMARRLVAAGHRVDMITTDQQAQGDGPAWRETDEAGIRVHWARQPYDNNMGWLGRMKAFVGFAVAASRRAASIRDADIIFATSTPLTIAIPAIFASRRLKKPYVFEVRDVWPAVPIALGALKNPVLQWLAHRLEHVAYHRATRVVALAPGMAEEVARTGYPPERIDVIPNGCDNDIFGTVSAGGADAFAGYTDWLGDHPLILFAGTLGKANNVGYLADVAAAMLARDPDIRFVIIGAGADRDAIAAHAAKLGVLDRNLKLVPAVPKRVLAGWIQRASICLAMFSGPRILWKDAVQNKFFDALSAGKPVISNHEGWQCQIAVEHDVGCAMSSENPDEAAACLQKYARDTQWLEGAAVHAKSLASDRFSRDTLAVQLERCLTAAAKEG</sequence>
<dbReference type="PANTHER" id="PTHR12526:SF638">
    <property type="entry name" value="SPORE COAT PROTEIN SA"/>
    <property type="match status" value="1"/>
</dbReference>
<keyword evidence="2" id="KW-0808">Transferase</keyword>
<name>A0A246JN76_9SPHN</name>
<dbReference type="Pfam" id="PF13692">
    <property type="entry name" value="Glyco_trans_1_4"/>
    <property type="match status" value="1"/>
</dbReference>
<dbReference type="PANTHER" id="PTHR12526">
    <property type="entry name" value="GLYCOSYLTRANSFERASE"/>
    <property type="match status" value="1"/>
</dbReference>
<evidence type="ECO:0000313" key="3">
    <source>
        <dbReference type="Proteomes" id="UP000197361"/>
    </source>
</evidence>
<accession>A0A246JN76</accession>
<dbReference type="GO" id="GO:0016757">
    <property type="term" value="F:glycosyltransferase activity"/>
    <property type="evidence" value="ECO:0007669"/>
    <property type="project" value="TreeGrafter"/>
</dbReference>
<dbReference type="AlphaFoldDB" id="A0A246JN76"/>
<evidence type="ECO:0000313" key="2">
    <source>
        <dbReference type="EMBL" id="OWQ94104.1"/>
    </source>
</evidence>
<dbReference type="Gene3D" id="3.40.50.2000">
    <property type="entry name" value="Glycogen Phosphorylase B"/>
    <property type="match status" value="2"/>
</dbReference>
<dbReference type="SUPFAM" id="SSF53756">
    <property type="entry name" value="UDP-Glycosyltransferase/glycogen phosphorylase"/>
    <property type="match status" value="1"/>
</dbReference>